<feature type="transmembrane region" description="Helical" evidence="5">
    <location>
        <begin position="184"/>
        <end position="203"/>
    </location>
</feature>
<evidence type="ECO:0000313" key="8">
    <source>
        <dbReference type="Proteomes" id="UP000318081"/>
    </source>
</evidence>
<feature type="domain" description="O-antigen ligase-related" evidence="6">
    <location>
        <begin position="270"/>
        <end position="418"/>
    </location>
</feature>
<accession>A0ABX5XQU9</accession>
<feature type="transmembrane region" description="Helical" evidence="5">
    <location>
        <begin position="238"/>
        <end position="258"/>
    </location>
</feature>
<dbReference type="PANTHER" id="PTHR37422">
    <property type="entry name" value="TEICHURONIC ACID BIOSYNTHESIS PROTEIN TUAE"/>
    <property type="match status" value="1"/>
</dbReference>
<feature type="transmembrane region" description="Helical" evidence="5">
    <location>
        <begin position="125"/>
        <end position="141"/>
    </location>
</feature>
<organism evidence="7 8">
    <name type="scientific">Stieleria magnilauensis</name>
    <dbReference type="NCBI Taxonomy" id="2527963"/>
    <lineage>
        <taxon>Bacteria</taxon>
        <taxon>Pseudomonadati</taxon>
        <taxon>Planctomycetota</taxon>
        <taxon>Planctomycetia</taxon>
        <taxon>Pirellulales</taxon>
        <taxon>Pirellulaceae</taxon>
        <taxon>Stieleria</taxon>
    </lineage>
</organism>
<dbReference type="EMBL" id="CP036432">
    <property type="protein sequence ID" value="QDV84382.1"/>
    <property type="molecule type" value="Genomic_DNA"/>
</dbReference>
<keyword evidence="8" id="KW-1185">Reference proteome</keyword>
<name>A0ABX5XQU9_9BACT</name>
<proteinExistence type="predicted"/>
<evidence type="ECO:0000259" key="6">
    <source>
        <dbReference type="Pfam" id="PF04932"/>
    </source>
</evidence>
<feature type="transmembrane region" description="Helical" evidence="5">
    <location>
        <begin position="401"/>
        <end position="424"/>
    </location>
</feature>
<feature type="transmembrane region" description="Helical" evidence="5">
    <location>
        <begin position="42"/>
        <end position="64"/>
    </location>
</feature>
<dbReference type="Pfam" id="PF04932">
    <property type="entry name" value="Wzy_C"/>
    <property type="match status" value="1"/>
</dbReference>
<feature type="transmembrane region" description="Helical" evidence="5">
    <location>
        <begin position="161"/>
        <end position="177"/>
    </location>
</feature>
<evidence type="ECO:0000313" key="7">
    <source>
        <dbReference type="EMBL" id="QDV84382.1"/>
    </source>
</evidence>
<evidence type="ECO:0000256" key="3">
    <source>
        <dbReference type="ARBA" id="ARBA00022989"/>
    </source>
</evidence>
<dbReference type="PANTHER" id="PTHR37422:SF23">
    <property type="entry name" value="TEICHURONIC ACID BIOSYNTHESIS PROTEIN TUAE"/>
    <property type="match status" value="1"/>
</dbReference>
<dbReference type="Proteomes" id="UP000318081">
    <property type="component" value="Chromosome"/>
</dbReference>
<dbReference type="InterPro" id="IPR007016">
    <property type="entry name" value="O-antigen_ligase-rel_domated"/>
</dbReference>
<evidence type="ECO:0000256" key="2">
    <source>
        <dbReference type="ARBA" id="ARBA00022692"/>
    </source>
</evidence>
<keyword evidence="3 5" id="KW-1133">Transmembrane helix</keyword>
<gene>
    <name evidence="7" type="ORF">TBK1r_33270</name>
</gene>
<protein>
    <submittedName>
        <fullName evidence="7">O-Antigen ligase</fullName>
    </submittedName>
</protein>
<dbReference type="GO" id="GO:0016874">
    <property type="term" value="F:ligase activity"/>
    <property type="evidence" value="ECO:0007669"/>
    <property type="project" value="UniProtKB-KW"/>
</dbReference>
<feature type="transmembrane region" description="Helical" evidence="5">
    <location>
        <begin position="466"/>
        <end position="485"/>
    </location>
</feature>
<dbReference type="InterPro" id="IPR051533">
    <property type="entry name" value="WaaL-like"/>
</dbReference>
<keyword evidence="2 5" id="KW-0812">Transmembrane</keyword>
<comment type="subcellular location">
    <subcellularLocation>
        <location evidence="1">Membrane</location>
        <topology evidence="1">Multi-pass membrane protein</topology>
    </subcellularLocation>
</comment>
<evidence type="ECO:0000256" key="4">
    <source>
        <dbReference type="ARBA" id="ARBA00023136"/>
    </source>
</evidence>
<reference evidence="7 8" key="1">
    <citation type="submission" date="2019-02" db="EMBL/GenBank/DDBJ databases">
        <title>Deep-cultivation of Planctomycetes and their phenomic and genomic characterization uncovers novel biology.</title>
        <authorList>
            <person name="Wiegand S."/>
            <person name="Jogler M."/>
            <person name="Boedeker C."/>
            <person name="Pinto D."/>
            <person name="Vollmers J."/>
            <person name="Rivas-Marin E."/>
            <person name="Kohn T."/>
            <person name="Peeters S.H."/>
            <person name="Heuer A."/>
            <person name="Rast P."/>
            <person name="Oberbeckmann S."/>
            <person name="Bunk B."/>
            <person name="Jeske O."/>
            <person name="Meyerdierks A."/>
            <person name="Storesund J.E."/>
            <person name="Kallscheuer N."/>
            <person name="Luecker S."/>
            <person name="Lage O.M."/>
            <person name="Pohl T."/>
            <person name="Merkel B.J."/>
            <person name="Hornburger P."/>
            <person name="Mueller R.-W."/>
            <person name="Bruemmer F."/>
            <person name="Labrenz M."/>
            <person name="Spormann A.M."/>
            <person name="Op den Camp H."/>
            <person name="Overmann J."/>
            <person name="Amann R."/>
            <person name="Jetten M.S.M."/>
            <person name="Mascher T."/>
            <person name="Medema M.H."/>
            <person name="Devos D.P."/>
            <person name="Kaster A.-K."/>
            <person name="Ovreas L."/>
            <person name="Rohde M."/>
            <person name="Galperin M.Y."/>
            <person name="Jogler C."/>
        </authorList>
    </citation>
    <scope>NUCLEOTIDE SEQUENCE [LARGE SCALE GENOMIC DNA]</scope>
    <source>
        <strain evidence="7 8">TBK1r</strain>
    </source>
</reference>
<evidence type="ECO:0000256" key="1">
    <source>
        <dbReference type="ARBA" id="ARBA00004141"/>
    </source>
</evidence>
<feature type="transmembrane region" description="Helical" evidence="5">
    <location>
        <begin position="265"/>
        <end position="298"/>
    </location>
</feature>
<keyword evidence="4 5" id="KW-0472">Membrane</keyword>
<keyword evidence="7" id="KW-0436">Ligase</keyword>
<feature type="transmembrane region" description="Helical" evidence="5">
    <location>
        <begin position="304"/>
        <end position="324"/>
    </location>
</feature>
<feature type="transmembrane region" description="Helical" evidence="5">
    <location>
        <begin position="71"/>
        <end position="90"/>
    </location>
</feature>
<evidence type="ECO:0000256" key="5">
    <source>
        <dbReference type="SAM" id="Phobius"/>
    </source>
</evidence>
<sequence length="514" mass="56739">MGLRSNFRRARCIWHLWLGTRCHLFAPNKLSAITAERQTPASFVFPMNLLALLFALAVVVWLVPLIKDGRLASMLTLLLLTGTVFGPPFLAFDGPIQISLDRMLWAFLIGLAAVQWRLGKLKLSPVNRVDVCLLVFVVYLFQRSRGGDLSETLVDPTARWLFYIFMPIAVYCVARVTPFRRSDLWWLLHALIGLGVYLSFTAVCEVKGWHAFVYPKHILDPDVWMFLGRGRGPLLNPAGNGFIIGVAMAAVAACFIGSDRRTKAIYAAIGVILLVGGYATLTRSCWLGVAGAVAIVAMVHSPRWVRVIGLAAIVLLAGAMAMGLKEQLMAFKRDKALSAADAAKSIELRPLLATVAWEMFKDKPLTGHGYGQYFQRHDAYHTIRDYGLPLERVRSYSHHNVFLAFLVDSGLIGLGLFLVVLVTLAGYGWRMATDGSLPLDRRRVGLLTVGILACYFPNAMFHNMTIIPMVQVFLLGIGGVVVAVYENGFVKDEAEAKRALAPTNAIGHRGWVGR</sequence>